<evidence type="ECO:0000259" key="3">
    <source>
        <dbReference type="PROSITE" id="PS01124"/>
    </source>
</evidence>
<evidence type="ECO:0000313" key="4">
    <source>
        <dbReference type="EMBL" id="SHF37479.1"/>
    </source>
</evidence>
<proteinExistence type="predicted"/>
<dbReference type="SMART" id="SM00342">
    <property type="entry name" value="HTH_ARAC"/>
    <property type="match status" value="1"/>
</dbReference>
<dbReference type="STRING" id="1122206.SAMN02745753_01825"/>
<dbReference type="Pfam" id="PF12833">
    <property type="entry name" value="HTH_18"/>
    <property type="match status" value="1"/>
</dbReference>
<evidence type="ECO:0000313" key="5">
    <source>
        <dbReference type="Proteomes" id="UP000184517"/>
    </source>
</evidence>
<dbReference type="InterPro" id="IPR010499">
    <property type="entry name" value="AraC_E-bd"/>
</dbReference>
<dbReference type="SUPFAM" id="SSF46689">
    <property type="entry name" value="Homeodomain-like"/>
    <property type="match status" value="2"/>
</dbReference>
<dbReference type="AlphaFoldDB" id="A0A1M5B4T0"/>
<reference evidence="5" key="1">
    <citation type="submission" date="2016-11" db="EMBL/GenBank/DDBJ databases">
        <authorList>
            <person name="Varghese N."/>
            <person name="Submissions S."/>
        </authorList>
    </citation>
    <scope>NUCLEOTIDE SEQUENCE [LARGE SCALE GENOMIC DNA]</scope>
    <source>
        <strain evidence="5">DSM 16579</strain>
    </source>
</reference>
<dbReference type="PANTHER" id="PTHR40055:SF1">
    <property type="entry name" value="TRANSCRIPTIONAL REGULATOR YGIV-RELATED"/>
    <property type="match status" value="1"/>
</dbReference>
<dbReference type="InterPro" id="IPR029442">
    <property type="entry name" value="GyrI-like"/>
</dbReference>
<dbReference type="PANTHER" id="PTHR40055">
    <property type="entry name" value="TRANSCRIPTIONAL REGULATOR YGIV-RELATED"/>
    <property type="match status" value="1"/>
</dbReference>
<dbReference type="InterPro" id="IPR011256">
    <property type="entry name" value="Reg_factor_effector_dom_sf"/>
</dbReference>
<dbReference type="EMBL" id="FQVF01000007">
    <property type="protein sequence ID" value="SHF37479.1"/>
    <property type="molecule type" value="Genomic_DNA"/>
</dbReference>
<dbReference type="GO" id="GO:0043565">
    <property type="term" value="F:sequence-specific DNA binding"/>
    <property type="evidence" value="ECO:0007669"/>
    <property type="project" value="InterPro"/>
</dbReference>
<protein>
    <submittedName>
        <fullName evidence="4">Transcriptional regulator, AraC family</fullName>
    </submittedName>
</protein>
<dbReference type="Gene3D" id="1.10.10.60">
    <property type="entry name" value="Homeodomain-like"/>
    <property type="match status" value="2"/>
</dbReference>
<evidence type="ECO:0000256" key="2">
    <source>
        <dbReference type="ARBA" id="ARBA00023163"/>
    </source>
</evidence>
<keyword evidence="1" id="KW-0805">Transcription regulation</keyword>
<gene>
    <name evidence="4" type="ORF">SAMN02745753_01825</name>
</gene>
<dbReference type="InterPro" id="IPR018060">
    <property type="entry name" value="HTH_AraC"/>
</dbReference>
<organism evidence="4 5">
    <name type="scientific">Marinomonas polaris DSM 16579</name>
    <dbReference type="NCBI Taxonomy" id="1122206"/>
    <lineage>
        <taxon>Bacteria</taxon>
        <taxon>Pseudomonadati</taxon>
        <taxon>Pseudomonadota</taxon>
        <taxon>Gammaproteobacteria</taxon>
        <taxon>Oceanospirillales</taxon>
        <taxon>Oceanospirillaceae</taxon>
        <taxon>Marinomonas</taxon>
    </lineage>
</organism>
<dbReference type="SUPFAM" id="SSF55136">
    <property type="entry name" value="Probable bacterial effector-binding domain"/>
    <property type="match status" value="1"/>
</dbReference>
<dbReference type="SMART" id="SM00871">
    <property type="entry name" value="AraC_E_bind"/>
    <property type="match status" value="1"/>
</dbReference>
<dbReference type="InterPro" id="IPR050908">
    <property type="entry name" value="SmbC-like"/>
</dbReference>
<evidence type="ECO:0000256" key="1">
    <source>
        <dbReference type="ARBA" id="ARBA00023015"/>
    </source>
</evidence>
<dbReference type="InterPro" id="IPR009057">
    <property type="entry name" value="Homeodomain-like_sf"/>
</dbReference>
<dbReference type="PROSITE" id="PS01124">
    <property type="entry name" value="HTH_ARAC_FAMILY_2"/>
    <property type="match status" value="1"/>
</dbReference>
<dbReference type="Gene3D" id="3.20.80.10">
    <property type="entry name" value="Regulatory factor, effector binding domain"/>
    <property type="match status" value="1"/>
</dbReference>
<feature type="domain" description="HTH araC/xylS-type" evidence="3">
    <location>
        <begin position="12"/>
        <end position="111"/>
    </location>
</feature>
<keyword evidence="2" id="KW-0804">Transcription</keyword>
<dbReference type="Pfam" id="PF06445">
    <property type="entry name" value="GyrI-like"/>
    <property type="match status" value="1"/>
</dbReference>
<accession>A0A1M5B4T0</accession>
<keyword evidence="5" id="KW-1185">Reference proteome</keyword>
<dbReference type="GO" id="GO:0003700">
    <property type="term" value="F:DNA-binding transcription factor activity"/>
    <property type="evidence" value="ECO:0007669"/>
    <property type="project" value="InterPro"/>
</dbReference>
<dbReference type="Proteomes" id="UP000184517">
    <property type="component" value="Unassembled WGS sequence"/>
</dbReference>
<sequence length="286" mass="33399">MASIKYYEKRMLAVCDYIYKHLDEDLTVEALCDVACFSKYHFHRQFTHFMGVGVFKFVQILRLKRASYELVFTKEKRIIDIAMSAKFDHPESFSRAFKKAYSQSPSDFRRHPDLEKLGLHFHKLDRQLESDMTVDVVHFDTTKIALLKHRGAPSRIMESVAIFRKWRKASGLLPISRSRTFNIVYEDPAVVAPEDFRCDIAAEVMIDVDDNEYGVINSTLEGGRYAVVRHFGPYDSISRCLYFLYGEWLPDSGEEPRDAPCFFQYHNHFPEVAEHELITDVYLPLK</sequence>
<name>A0A1M5B4T0_9GAMM</name>